<comment type="subcellular location">
    <subcellularLocation>
        <location evidence="1">Membrane</location>
        <topology evidence="1">Multi-pass membrane protein</topology>
    </subcellularLocation>
</comment>
<feature type="transmembrane region" description="Helical" evidence="7">
    <location>
        <begin position="497"/>
        <end position="522"/>
    </location>
</feature>
<feature type="transmembrane region" description="Helical" evidence="7">
    <location>
        <begin position="182"/>
        <end position="201"/>
    </location>
</feature>
<dbReference type="FunFam" id="1.20.1250.20:FF:000284">
    <property type="entry name" value="Siderophore iron transporter mirB"/>
    <property type="match status" value="1"/>
</dbReference>
<evidence type="ECO:0000313" key="9">
    <source>
        <dbReference type="EMBL" id="CCD34713.1"/>
    </source>
</evidence>
<dbReference type="eggNOG" id="KOG0254">
    <property type="taxonomic scope" value="Eukaryota"/>
</dbReference>
<keyword evidence="4 7" id="KW-0812">Transmembrane</keyword>
<dbReference type="PROSITE" id="PS50850">
    <property type="entry name" value="MFS"/>
    <property type="match status" value="1"/>
</dbReference>
<keyword evidence="6 7" id="KW-0472">Membrane</keyword>
<feature type="transmembrane region" description="Helical" evidence="7">
    <location>
        <begin position="84"/>
        <end position="105"/>
    </location>
</feature>
<feature type="transmembrane region" description="Helical" evidence="7">
    <location>
        <begin position="153"/>
        <end position="170"/>
    </location>
</feature>
<feature type="transmembrane region" description="Helical" evidence="7">
    <location>
        <begin position="365"/>
        <end position="385"/>
    </location>
</feature>
<organism evidence="9 10">
    <name type="scientific">Botryotinia fuckeliana (strain T4)</name>
    <name type="common">Noble rot fungus</name>
    <name type="synonym">Botrytis cinerea</name>
    <dbReference type="NCBI Taxonomy" id="999810"/>
    <lineage>
        <taxon>Eukaryota</taxon>
        <taxon>Fungi</taxon>
        <taxon>Dikarya</taxon>
        <taxon>Ascomycota</taxon>
        <taxon>Pezizomycotina</taxon>
        <taxon>Leotiomycetes</taxon>
        <taxon>Helotiales</taxon>
        <taxon>Sclerotiniaceae</taxon>
        <taxon>Botrytis</taxon>
    </lineage>
</organism>
<dbReference type="HOGENOM" id="CLU_012970_1_0_1"/>
<evidence type="ECO:0000313" key="10">
    <source>
        <dbReference type="Proteomes" id="UP000008177"/>
    </source>
</evidence>
<evidence type="ECO:0000256" key="4">
    <source>
        <dbReference type="ARBA" id="ARBA00022692"/>
    </source>
</evidence>
<dbReference type="EMBL" id="FQ790313">
    <property type="protein sequence ID" value="CCD34713.1"/>
    <property type="molecule type" value="Genomic_DNA"/>
</dbReference>
<accession>G2YBX2</accession>
<dbReference type="GO" id="GO:0022857">
    <property type="term" value="F:transmembrane transporter activity"/>
    <property type="evidence" value="ECO:0007669"/>
    <property type="project" value="InterPro"/>
</dbReference>
<dbReference type="OrthoDB" id="4078873at2759"/>
<dbReference type="Gene3D" id="1.20.1250.20">
    <property type="entry name" value="MFS general substrate transporter like domains"/>
    <property type="match status" value="2"/>
</dbReference>
<feature type="transmembrane region" description="Helical" evidence="7">
    <location>
        <begin position="457"/>
        <end position="477"/>
    </location>
</feature>
<dbReference type="SUPFAM" id="SSF103473">
    <property type="entry name" value="MFS general substrate transporter"/>
    <property type="match status" value="2"/>
</dbReference>
<feature type="transmembrane region" description="Helical" evidence="7">
    <location>
        <begin position="287"/>
        <end position="311"/>
    </location>
</feature>
<evidence type="ECO:0000256" key="1">
    <source>
        <dbReference type="ARBA" id="ARBA00004141"/>
    </source>
</evidence>
<gene>
    <name evidence="9" type="ORF">BofuT4_P101170.1</name>
</gene>
<feature type="transmembrane region" description="Helical" evidence="7">
    <location>
        <begin position="572"/>
        <end position="591"/>
    </location>
</feature>
<evidence type="ECO:0000259" key="8">
    <source>
        <dbReference type="PROSITE" id="PS50850"/>
    </source>
</evidence>
<reference evidence="10" key="1">
    <citation type="journal article" date="2011" name="PLoS Genet.">
        <title>Genomic analysis of the necrotrophic fungal pathogens Sclerotinia sclerotiorum and Botrytis cinerea.</title>
        <authorList>
            <person name="Amselem J."/>
            <person name="Cuomo C.A."/>
            <person name="van Kan J.A."/>
            <person name="Viaud M."/>
            <person name="Benito E.P."/>
            <person name="Couloux A."/>
            <person name="Coutinho P.M."/>
            <person name="de Vries R.P."/>
            <person name="Dyer P.S."/>
            <person name="Fillinger S."/>
            <person name="Fournier E."/>
            <person name="Gout L."/>
            <person name="Hahn M."/>
            <person name="Kohn L."/>
            <person name="Lapalu N."/>
            <person name="Plummer K.M."/>
            <person name="Pradier J.M."/>
            <person name="Quevillon E."/>
            <person name="Sharon A."/>
            <person name="Simon A."/>
            <person name="ten Have A."/>
            <person name="Tudzynski B."/>
            <person name="Tudzynski P."/>
            <person name="Wincker P."/>
            <person name="Andrew M."/>
            <person name="Anthouard V."/>
            <person name="Beever R.E."/>
            <person name="Beffa R."/>
            <person name="Benoit I."/>
            <person name="Bouzid O."/>
            <person name="Brault B."/>
            <person name="Chen Z."/>
            <person name="Choquer M."/>
            <person name="Collemare J."/>
            <person name="Cotton P."/>
            <person name="Danchin E.G."/>
            <person name="Da Silva C."/>
            <person name="Gautier A."/>
            <person name="Giraud C."/>
            <person name="Giraud T."/>
            <person name="Gonzalez C."/>
            <person name="Grossetete S."/>
            <person name="Guldener U."/>
            <person name="Henrissat B."/>
            <person name="Howlett B.J."/>
            <person name="Kodira C."/>
            <person name="Kretschmer M."/>
            <person name="Lappartient A."/>
            <person name="Leroch M."/>
            <person name="Levis C."/>
            <person name="Mauceli E."/>
            <person name="Neuveglise C."/>
            <person name="Oeser B."/>
            <person name="Pearson M."/>
            <person name="Poulain J."/>
            <person name="Poussereau N."/>
            <person name="Quesneville H."/>
            <person name="Rascle C."/>
            <person name="Schumacher J."/>
            <person name="Segurens B."/>
            <person name="Sexton A."/>
            <person name="Silva E."/>
            <person name="Sirven C."/>
            <person name="Soanes D.M."/>
            <person name="Talbot N.J."/>
            <person name="Templeton M."/>
            <person name="Yandava C."/>
            <person name="Yarden O."/>
            <person name="Zeng Q."/>
            <person name="Rollins J.A."/>
            <person name="Lebrun M.H."/>
            <person name="Dickman M."/>
        </authorList>
    </citation>
    <scope>NUCLEOTIDE SEQUENCE [LARGE SCALE GENOMIC DNA]</scope>
    <source>
        <strain evidence="10">T4</strain>
    </source>
</reference>
<feature type="transmembrane region" description="Helical" evidence="7">
    <location>
        <begin position="117"/>
        <end position="141"/>
    </location>
</feature>
<proteinExistence type="inferred from homology"/>
<dbReference type="InParanoid" id="G2YBX2"/>
<evidence type="ECO:0000256" key="5">
    <source>
        <dbReference type="ARBA" id="ARBA00022989"/>
    </source>
</evidence>
<dbReference type="InterPro" id="IPR020846">
    <property type="entry name" value="MFS_dom"/>
</dbReference>
<feature type="transmembrane region" description="Helical" evidence="7">
    <location>
        <begin position="405"/>
        <end position="425"/>
    </location>
</feature>
<dbReference type="GO" id="GO:0005886">
    <property type="term" value="C:plasma membrane"/>
    <property type="evidence" value="ECO:0007669"/>
    <property type="project" value="TreeGrafter"/>
</dbReference>
<evidence type="ECO:0000256" key="2">
    <source>
        <dbReference type="ARBA" id="ARBA00008335"/>
    </source>
</evidence>
<dbReference type="PANTHER" id="PTHR23501">
    <property type="entry name" value="MAJOR FACILITATOR SUPERFAMILY"/>
    <property type="match status" value="1"/>
</dbReference>
<dbReference type="PANTHER" id="PTHR23501:SF3">
    <property type="entry name" value="MAJOR FACILITATOR SUPERFAMILY (MFS) PROFILE DOMAIN-CONTAINING PROTEIN"/>
    <property type="match status" value="1"/>
</dbReference>
<dbReference type="Pfam" id="PF07690">
    <property type="entry name" value="MFS_1"/>
    <property type="match status" value="1"/>
</dbReference>
<sequence>MKILRISGLAWASTSHTAKANQGIQGHWMIMAPPIESRTKVDTKRLTTSQNTVDDNPDGTHVDTTVQKGIQEIEAITITWSRTWLIIAYILIWITYFVQGLVSGVTGSLLPYITSDFAFHSLTPTTSIMSAVIGGVSNLSIAKVLDIFGRPQGYTFCAVLCVIGLIMSASCNNVEAYAASQVFYTVGINGIGYSLSVFVADTSSLRHRGLMQAFVSTPNLITCWLGGPISTAFLNGPGWRWAYGAFAILVPLVTFPLSGLFIWQFLKAKKLDLVQRNDSGRIIWQSIIYYCREFDAVGLILISAGVAFFLLPFNLYTIEAKGWGSSLIICFLVFGIVLIIAFAIWEKFFAPISFIPWSLLKDRTAFGACLLSFTLFISYSCWASYFSSFLQVVNNLSVTNASYVIQTYTVGGVLLSLVTGGIISFTGRYKPIALYFGVPLTILGMSLLIYFRQPDQSIGYIVMCMIFISFAEGVLVICDEIAIMAASAEQQHFAVSLAVLGLFGNIGSAIGLTISAAIWQGIFPRKLSTYLPDVDPADVLLIYESLPAQLSFPLGSTERLAIQHAYGDAQRALLIAGTVVWVLGILSVLLWRDIKVIGIRQTKGQVA</sequence>
<keyword evidence="3" id="KW-0813">Transport</keyword>
<feature type="transmembrane region" description="Helical" evidence="7">
    <location>
        <begin position="213"/>
        <end position="235"/>
    </location>
</feature>
<keyword evidence="5 7" id="KW-1133">Transmembrane helix</keyword>
<evidence type="ECO:0000256" key="7">
    <source>
        <dbReference type="SAM" id="Phobius"/>
    </source>
</evidence>
<evidence type="ECO:0000256" key="3">
    <source>
        <dbReference type="ARBA" id="ARBA00022448"/>
    </source>
</evidence>
<dbReference type="AlphaFoldDB" id="G2YBX2"/>
<comment type="similarity">
    <text evidence="2">Belongs to the major facilitator superfamily.</text>
</comment>
<feature type="transmembrane region" description="Helical" evidence="7">
    <location>
        <begin position="323"/>
        <end position="345"/>
    </location>
</feature>
<name>G2YBX2_BOTF4</name>
<feature type="transmembrane region" description="Helical" evidence="7">
    <location>
        <begin position="241"/>
        <end position="266"/>
    </location>
</feature>
<dbReference type="InterPro" id="IPR036259">
    <property type="entry name" value="MFS_trans_sf"/>
</dbReference>
<feature type="transmembrane region" description="Helical" evidence="7">
    <location>
        <begin position="432"/>
        <end position="451"/>
    </location>
</feature>
<evidence type="ECO:0000256" key="6">
    <source>
        <dbReference type="ARBA" id="ARBA00023136"/>
    </source>
</evidence>
<dbReference type="InterPro" id="IPR011701">
    <property type="entry name" value="MFS"/>
</dbReference>
<protein>
    <submittedName>
        <fullName evidence="9">Similar to siderophore iron transporter mirB</fullName>
    </submittedName>
</protein>
<feature type="domain" description="Major facilitator superfamily (MFS) profile" evidence="8">
    <location>
        <begin position="88"/>
        <end position="595"/>
    </location>
</feature>
<dbReference type="Proteomes" id="UP000008177">
    <property type="component" value="Unplaced contigs"/>
</dbReference>